<dbReference type="EMBL" id="FOTJ01000006">
    <property type="protein sequence ID" value="SFL34711.1"/>
    <property type="molecule type" value="Genomic_DNA"/>
</dbReference>
<keyword evidence="1 3" id="KW-0547">Nucleotide-binding</keyword>
<accession>A0A1I4H008</accession>
<feature type="domain" description="ATP-cone" evidence="4">
    <location>
        <begin position="28"/>
        <end position="123"/>
    </location>
</feature>
<evidence type="ECO:0000313" key="6">
    <source>
        <dbReference type="Proteomes" id="UP000181969"/>
    </source>
</evidence>
<proteinExistence type="predicted"/>
<evidence type="ECO:0000256" key="2">
    <source>
        <dbReference type="ARBA" id="ARBA00022840"/>
    </source>
</evidence>
<keyword evidence="2 3" id="KW-0067">ATP-binding</keyword>
<dbReference type="AlphaFoldDB" id="A0A1I4H008"/>
<evidence type="ECO:0000313" key="5">
    <source>
        <dbReference type="EMBL" id="SFL34711.1"/>
    </source>
</evidence>
<dbReference type="Proteomes" id="UP000181969">
    <property type="component" value="Unassembled WGS sequence"/>
</dbReference>
<reference evidence="5 6" key="1">
    <citation type="submission" date="2016-10" db="EMBL/GenBank/DDBJ databases">
        <authorList>
            <person name="de Groot N.N."/>
        </authorList>
    </citation>
    <scope>NUCLEOTIDE SEQUENCE [LARGE SCALE GENOMIC DNA]</scope>
    <source>
        <strain evidence="5 6">M79</strain>
    </source>
</reference>
<organism evidence="5 6">
    <name type="scientific">Lactococcus garvieae</name>
    <dbReference type="NCBI Taxonomy" id="1363"/>
    <lineage>
        <taxon>Bacteria</taxon>
        <taxon>Bacillati</taxon>
        <taxon>Bacillota</taxon>
        <taxon>Bacilli</taxon>
        <taxon>Lactobacillales</taxon>
        <taxon>Streptococcaceae</taxon>
        <taxon>Lactococcus</taxon>
    </lineage>
</organism>
<dbReference type="InterPro" id="IPR005144">
    <property type="entry name" value="ATP-cone_dom"/>
</dbReference>
<sequence length="125" mass="14385">MISKNSLALRTPDIAYKGEDMEAKLLNKVVIKRNGRVVDWDSFRIQTAVFKAAINGKYKDKPLHANMIANNVAKVVEKVIAEIPFDKIEIDTIQNQVVNQLNDFDKEVAKDFLEYKVKQEINRKH</sequence>
<evidence type="ECO:0000259" key="4">
    <source>
        <dbReference type="PROSITE" id="PS51161"/>
    </source>
</evidence>
<name>A0A1I4H008_9LACT</name>
<gene>
    <name evidence="5" type="ORF">SAMN05216438_10614</name>
</gene>
<dbReference type="PROSITE" id="PS51161">
    <property type="entry name" value="ATP_CONE"/>
    <property type="match status" value="1"/>
</dbReference>
<evidence type="ECO:0000256" key="3">
    <source>
        <dbReference type="PROSITE-ProRule" id="PRU00492"/>
    </source>
</evidence>
<dbReference type="Pfam" id="PF03477">
    <property type="entry name" value="ATP-cone"/>
    <property type="match status" value="1"/>
</dbReference>
<dbReference type="GO" id="GO:0005524">
    <property type="term" value="F:ATP binding"/>
    <property type="evidence" value="ECO:0007669"/>
    <property type="project" value="UniProtKB-UniRule"/>
</dbReference>
<evidence type="ECO:0000256" key="1">
    <source>
        <dbReference type="ARBA" id="ARBA00022741"/>
    </source>
</evidence>
<protein>
    <submittedName>
        <fullName evidence="5">Ribonucleoside-triphosphate reductase</fullName>
    </submittedName>
</protein>